<keyword evidence="2" id="KW-1185">Reference proteome</keyword>
<dbReference type="STRING" id="742767.HMPREF9456_03318"/>
<dbReference type="AlphaFoldDB" id="F8X509"/>
<organism evidence="1 2">
    <name type="scientific">Dysgonomonas mossii DSM 22836</name>
    <dbReference type="NCBI Taxonomy" id="742767"/>
    <lineage>
        <taxon>Bacteria</taxon>
        <taxon>Pseudomonadati</taxon>
        <taxon>Bacteroidota</taxon>
        <taxon>Bacteroidia</taxon>
        <taxon>Bacteroidales</taxon>
        <taxon>Dysgonomonadaceae</taxon>
        <taxon>Dysgonomonas</taxon>
    </lineage>
</organism>
<evidence type="ECO:0000313" key="1">
    <source>
        <dbReference type="EMBL" id="EGK04707.1"/>
    </source>
</evidence>
<reference evidence="1 2" key="1">
    <citation type="submission" date="2011-04" db="EMBL/GenBank/DDBJ databases">
        <title>The Genome Sequence of Dysgonomonas mossii DSM 22836.</title>
        <authorList>
            <consortium name="The Broad Institute Genome Sequencing Platform"/>
            <person name="Earl A."/>
            <person name="Ward D."/>
            <person name="Feldgarden M."/>
            <person name="Gevers D."/>
            <person name="Pudlo N."/>
            <person name="Martens E."/>
            <person name="Allen-Vercoe E."/>
            <person name="Young S.K."/>
            <person name="Zeng Q."/>
            <person name="Gargeya S."/>
            <person name="Fitzgerald M."/>
            <person name="Haas B."/>
            <person name="Abouelleil A."/>
            <person name="Alvarado L."/>
            <person name="Arachchi H.M."/>
            <person name="Berlin A."/>
            <person name="Brown A."/>
            <person name="Chapman S.B."/>
            <person name="Chen Z."/>
            <person name="Dunbar C."/>
            <person name="Freedman E."/>
            <person name="Gearin G."/>
            <person name="Gellesch M."/>
            <person name="Goldberg J."/>
            <person name="Griggs A."/>
            <person name="Gujja S."/>
            <person name="Heiman D."/>
            <person name="Howarth C."/>
            <person name="Larson L."/>
            <person name="Lui A."/>
            <person name="MacDonald P.J.P."/>
            <person name="Mehta T."/>
            <person name="Montmayeur A."/>
            <person name="Murphy C."/>
            <person name="Neiman D."/>
            <person name="Pearson M."/>
            <person name="Priest M."/>
            <person name="Roberts A."/>
            <person name="Saif S."/>
            <person name="Shea T."/>
            <person name="Shenoy N."/>
            <person name="Sisk P."/>
            <person name="Stolte C."/>
            <person name="Sykes S."/>
            <person name="Yandava C."/>
            <person name="Wortman J."/>
            <person name="Nusbaum C."/>
            <person name="Birren B."/>
        </authorList>
    </citation>
    <scope>NUCLEOTIDE SEQUENCE [LARGE SCALE GENOMIC DNA]</scope>
    <source>
        <strain evidence="1 2">DSM 22836</strain>
    </source>
</reference>
<sequence length="66" mass="7628">MKVKVLKGFTDKFDFSKEYKPGEVIDISDKARIQDLTERGLIELEVKEDPKEEVVEDKKATKKVSK</sequence>
<proteinExistence type="predicted"/>
<comment type="caution">
    <text evidence="1">The sequence shown here is derived from an EMBL/GenBank/DDBJ whole genome shotgun (WGS) entry which is preliminary data.</text>
</comment>
<dbReference type="OrthoDB" id="9981315at2"/>
<accession>F8X509</accession>
<name>F8X509_9BACT</name>
<dbReference type="GeneID" id="78083913"/>
<protein>
    <submittedName>
        <fullName evidence="1">Uncharacterized protein</fullName>
    </submittedName>
</protein>
<dbReference type="EMBL" id="ADLW01000021">
    <property type="protein sequence ID" value="EGK04707.1"/>
    <property type="molecule type" value="Genomic_DNA"/>
</dbReference>
<gene>
    <name evidence="1" type="ORF">HMPREF9456_03318</name>
</gene>
<dbReference type="Proteomes" id="UP000006420">
    <property type="component" value="Unassembled WGS sequence"/>
</dbReference>
<evidence type="ECO:0000313" key="2">
    <source>
        <dbReference type="Proteomes" id="UP000006420"/>
    </source>
</evidence>
<dbReference type="HOGENOM" id="CLU_2824225_0_0_10"/>
<dbReference type="RefSeq" id="WP_006844685.1">
    <property type="nucleotide sequence ID" value="NZ_AQWJ01000012.1"/>
</dbReference>